<reference evidence="1 2" key="1">
    <citation type="submission" date="2024-06" db="EMBL/GenBank/DDBJ databases">
        <title>Genomic Encyclopedia of Type Strains, Phase IV (KMG-IV): sequencing the most valuable type-strain genomes for metagenomic binning, comparative biology and taxonomic classification.</title>
        <authorList>
            <person name="Goeker M."/>
        </authorList>
    </citation>
    <scope>NUCLEOTIDE SEQUENCE [LARGE SCALE GENOMIC DNA]</scope>
    <source>
        <strain evidence="1 2">DSM 29388</strain>
    </source>
</reference>
<dbReference type="RefSeq" id="WP_354508974.1">
    <property type="nucleotide sequence ID" value="NZ_JBEPMO010000008.1"/>
</dbReference>
<proteinExistence type="predicted"/>
<dbReference type="PROSITE" id="PS51257">
    <property type="entry name" value="PROKAR_LIPOPROTEIN"/>
    <property type="match status" value="1"/>
</dbReference>
<keyword evidence="1" id="KW-0449">Lipoprotein</keyword>
<gene>
    <name evidence="1" type="ORF">ABID46_001678</name>
</gene>
<comment type="caution">
    <text evidence="1">The sequence shown here is derived from an EMBL/GenBank/DDBJ whole genome shotgun (WGS) entry which is preliminary data.</text>
</comment>
<dbReference type="Proteomes" id="UP001549146">
    <property type="component" value="Unassembled WGS sequence"/>
</dbReference>
<evidence type="ECO:0000313" key="1">
    <source>
        <dbReference type="EMBL" id="MET3732094.1"/>
    </source>
</evidence>
<accession>A0ABV2LU78</accession>
<name>A0ABV2LU78_9FLAO</name>
<organism evidence="1 2">
    <name type="scientific">Moheibacter stercoris</name>
    <dbReference type="NCBI Taxonomy" id="1628251"/>
    <lineage>
        <taxon>Bacteria</taxon>
        <taxon>Pseudomonadati</taxon>
        <taxon>Bacteroidota</taxon>
        <taxon>Flavobacteriia</taxon>
        <taxon>Flavobacteriales</taxon>
        <taxon>Weeksellaceae</taxon>
        <taxon>Moheibacter</taxon>
    </lineage>
</organism>
<dbReference type="EMBL" id="JBEPMO010000008">
    <property type="protein sequence ID" value="MET3732094.1"/>
    <property type="molecule type" value="Genomic_DNA"/>
</dbReference>
<evidence type="ECO:0000313" key="2">
    <source>
        <dbReference type="Proteomes" id="UP001549146"/>
    </source>
</evidence>
<keyword evidence="2" id="KW-1185">Reference proteome</keyword>
<protein>
    <submittedName>
        <fullName evidence="1">Outer membrane murein-binding lipoprotein Lpp</fullName>
    </submittedName>
</protein>
<sequence length="135" mass="14958">MKKFFLAIAAVGIVSLASCKSDEKKVEDATNDVIEQAAETADQVAQATTDVATAATDIPTFSNPDLQKFANEYQGYYNQLMEAAKVGDQTKINELQAQGLEWSKKASEWMQKSTTEDSQKWVEWTKKLQDAANNN</sequence>